<accession>A0AAP2DMN8</accession>
<keyword evidence="2" id="KW-1185">Reference proteome</keyword>
<dbReference type="EMBL" id="JAHESF010000022">
    <property type="protein sequence ID" value="MBT1699181.1"/>
    <property type="molecule type" value="Genomic_DNA"/>
</dbReference>
<evidence type="ECO:0000313" key="2">
    <source>
        <dbReference type="Proteomes" id="UP001319200"/>
    </source>
</evidence>
<evidence type="ECO:0000313" key="1">
    <source>
        <dbReference type="EMBL" id="MBT1699181.1"/>
    </source>
</evidence>
<sequence>MSYKIMNHSAFAVALIVVLSSLSAVGQGLKKTPYYINLNASDGARTYEVTDETLALQYTDAYGRWPEIPLKITDAEDKPVATVSLGKVYGLNSFVVALKDIYSDWKNDHTYFCTLKDEQGKIYELPFRLVEAPEKPGPAVSIVVSPEQMSCDELSFSVVKFYGDIKGGKAPYQVNWYVLNNERTDFLYQPREQILEASGKTPVITVDKTPDYYVVLYVKDACGNEEQSIVQLVCEDKRKKINTIFVEQLGRPLTRPLTGN</sequence>
<dbReference type="AlphaFoldDB" id="A0AAP2DMN8"/>
<organism evidence="1 2">
    <name type="scientific">Chryseosolibacter histidini</name>
    <dbReference type="NCBI Taxonomy" id="2782349"/>
    <lineage>
        <taxon>Bacteria</taxon>
        <taxon>Pseudomonadati</taxon>
        <taxon>Bacteroidota</taxon>
        <taxon>Cytophagia</taxon>
        <taxon>Cytophagales</taxon>
        <taxon>Chryseotaleaceae</taxon>
        <taxon>Chryseosolibacter</taxon>
    </lineage>
</organism>
<dbReference type="RefSeq" id="WP_254166844.1">
    <property type="nucleotide sequence ID" value="NZ_JAHESF010000022.1"/>
</dbReference>
<name>A0AAP2DMN8_9BACT</name>
<proteinExistence type="predicted"/>
<protein>
    <submittedName>
        <fullName evidence="1">Uncharacterized protein</fullName>
    </submittedName>
</protein>
<reference evidence="1 2" key="1">
    <citation type="submission" date="2021-05" db="EMBL/GenBank/DDBJ databases">
        <title>A Polyphasic approach of four new species of the genus Ohtaekwangia: Ohtaekwangia histidinii sp. nov., Ohtaekwangia cretensis sp. nov., Ohtaekwangia indiensis sp. nov., Ohtaekwangia reichenbachii sp. nov. from diverse environment.</title>
        <authorList>
            <person name="Octaviana S."/>
        </authorList>
    </citation>
    <scope>NUCLEOTIDE SEQUENCE [LARGE SCALE GENOMIC DNA]</scope>
    <source>
        <strain evidence="1 2">PWU4</strain>
    </source>
</reference>
<gene>
    <name evidence="1" type="ORF">KK083_19955</name>
</gene>
<comment type="caution">
    <text evidence="1">The sequence shown here is derived from an EMBL/GenBank/DDBJ whole genome shotgun (WGS) entry which is preliminary data.</text>
</comment>
<dbReference type="Proteomes" id="UP001319200">
    <property type="component" value="Unassembled WGS sequence"/>
</dbReference>